<keyword evidence="8 22" id="KW-0808">Transferase</keyword>
<dbReference type="Pfam" id="PF02516">
    <property type="entry name" value="STT3"/>
    <property type="match status" value="1"/>
</dbReference>
<evidence type="ECO:0000256" key="3">
    <source>
        <dbReference type="ARBA" id="ARBA00004651"/>
    </source>
</evidence>
<dbReference type="AlphaFoldDB" id="Q9V250"/>
<feature type="transmembrane region" description="Helical" evidence="17">
    <location>
        <begin position="197"/>
        <end position="214"/>
    </location>
</feature>
<comment type="similarity">
    <text evidence="5">Belongs to the STT3 family.</text>
</comment>
<dbReference type="PANTHER" id="PTHR13872">
    <property type="entry name" value="DOLICHYL-DIPHOSPHOOLIGOSACCHARIDE--PROTEIN GLYCOSYLTRANSFERASE SUBUNIT"/>
    <property type="match status" value="1"/>
</dbReference>
<dbReference type="SMR" id="Q9V250"/>
<dbReference type="Gene3D" id="2.40.128.390">
    <property type="match status" value="1"/>
</dbReference>
<dbReference type="STRING" id="272844.PAB2202"/>
<evidence type="ECO:0000313" key="24">
    <source>
        <dbReference type="Proteomes" id="UP000000810"/>
    </source>
</evidence>
<keyword evidence="26" id="KW-0106">Calcium</keyword>
<evidence type="ECO:0000256" key="15">
    <source>
        <dbReference type="ARBA" id="ARBA00030679"/>
    </source>
</evidence>
<dbReference type="Pfam" id="PF18246">
    <property type="entry name" value="OST_IS"/>
    <property type="match status" value="1"/>
</dbReference>
<feature type="domain" description="Oligosaccharyltransferase insert" evidence="20">
    <location>
        <begin position="599"/>
        <end position="688"/>
    </location>
</feature>
<keyword evidence="11" id="KW-0460">Magnesium</keyword>
<keyword evidence="26" id="KW-0002">3D-structure</keyword>
<reference evidence="22 24" key="4">
    <citation type="journal article" date="2003" name="Mol. Microbiol.">
        <title>An integrated analysis of the genome of the hyperthermophilic archaeon Pyrococcus abyssi.</title>
        <authorList>
            <person name="Cohen G."/>
            <person name="Barbe V."/>
            <person name="Flament D."/>
            <person name="Galperin M."/>
            <person name="Heilig R."/>
            <person name="Ripp R."/>
            <person name="Lecompte O."/>
            <person name="Prieur D."/>
            <person name="Poch O."/>
            <person name="Quellerou J."/>
            <person name="Thierry J.C."/>
            <person name="Van der Oost J."/>
            <person name="Weissenbach J."/>
            <person name="Zivanovic Y."/>
            <person name="Forterre P."/>
        </authorList>
    </citation>
    <scope>NUCLEOTIDE SEQUENCE [LARGE SCALE GENOMIC DNA]</scope>
    <source>
        <strain evidence="24">GE5 / Orsay</strain>
        <strain evidence="22">Orsay</strain>
    </source>
</reference>
<dbReference type="Gene3D" id="2.60.40.3020">
    <property type="match status" value="1"/>
</dbReference>
<dbReference type="EMBL" id="AJ248283">
    <property type="protein sequence ID" value="CAB49148.1"/>
    <property type="molecule type" value="Genomic_DNA"/>
</dbReference>
<feature type="transmembrane region" description="Helical" evidence="17">
    <location>
        <begin position="310"/>
        <end position="328"/>
    </location>
</feature>
<evidence type="ECO:0000256" key="5">
    <source>
        <dbReference type="ARBA" id="ARBA00010810"/>
    </source>
</evidence>
<dbReference type="Proteomes" id="UP000009139">
    <property type="component" value="Chromosome"/>
</dbReference>
<keyword evidence="9 17" id="KW-0812">Transmembrane</keyword>
<dbReference type="HOGENOM" id="CLU_304340_0_0_2"/>
<feature type="transmembrane region" description="Helical" evidence="17">
    <location>
        <begin position="117"/>
        <end position="136"/>
    </location>
</feature>
<evidence type="ECO:0000256" key="13">
    <source>
        <dbReference type="ARBA" id="ARBA00023136"/>
    </source>
</evidence>
<gene>
    <name evidence="22" type="ORF">PAB2202</name>
</gene>
<keyword evidence="7" id="KW-0328">Glycosyltransferase</keyword>
<reference evidence="22" key="2">
    <citation type="journal article" date="2000" name="J. Mol. Biol.">
        <title>Archaeal homologs of eukaryotic methylation guide small nucleolar RNAs: lessons from the Pyrococcus genomes.</title>
        <authorList>
            <person name="Gaspin C."/>
            <person name="Cavaille J."/>
            <person name="Erauso G."/>
        </authorList>
    </citation>
    <scope>NUCLEOTIDE SEQUENCE</scope>
    <source>
        <strain evidence="22">Orsay</strain>
    </source>
</reference>
<feature type="domain" description="Oligosaccharyltransferase peripheral 2" evidence="19">
    <location>
        <begin position="825"/>
        <end position="956"/>
    </location>
</feature>
<dbReference type="Proteomes" id="UP000000810">
    <property type="component" value="Chromosome"/>
</dbReference>
<feature type="transmembrane region" description="Helical" evidence="17">
    <location>
        <begin position="402"/>
        <end position="420"/>
    </location>
</feature>
<feature type="binding site" evidence="26">
    <location>
        <position position="799"/>
    </location>
    <ligand>
        <name>Ca(2+)</name>
        <dbReference type="ChEBI" id="CHEBI:29108"/>
    </ligand>
</feature>
<feature type="transmembrane region" description="Helical" evidence="17">
    <location>
        <begin position="371"/>
        <end position="390"/>
    </location>
</feature>
<evidence type="ECO:0000256" key="16">
    <source>
        <dbReference type="ARBA" id="ARBA00034066"/>
    </source>
</evidence>
<dbReference type="InterPro" id="IPR048858">
    <property type="entry name" value="OST_P1"/>
</dbReference>
<evidence type="ECO:0000256" key="12">
    <source>
        <dbReference type="ARBA" id="ARBA00022989"/>
    </source>
</evidence>
<feature type="transmembrane region" description="Helical" evidence="17">
    <location>
        <begin position="426"/>
        <end position="445"/>
    </location>
</feature>
<dbReference type="PIR" id="E75212">
    <property type="entry name" value="E75212"/>
</dbReference>
<feature type="binding site" evidence="26">
    <location>
        <position position="802"/>
    </location>
    <ligand>
        <name>Ca(2+)</name>
        <dbReference type="ChEBI" id="CHEBI:29108"/>
    </ligand>
</feature>
<dbReference type="PANTHER" id="PTHR13872:SF1">
    <property type="entry name" value="DOLICHYL-DIPHOSPHOOLIGOSACCHARIDE--PROTEIN GLYCOSYLTRANSFERASE SUBUNIT STT3B"/>
    <property type="match status" value="1"/>
</dbReference>
<feature type="transmembrane region" description="Helical" evidence="17">
    <location>
        <begin position="276"/>
        <end position="298"/>
    </location>
</feature>
<feature type="binding site" evidence="26">
    <location>
        <position position="557"/>
    </location>
    <ligand>
        <name>Ca(2+)</name>
        <dbReference type="ChEBI" id="CHEBI:29108"/>
    </ligand>
</feature>
<evidence type="ECO:0000256" key="2">
    <source>
        <dbReference type="ARBA" id="ARBA00001946"/>
    </source>
</evidence>
<protein>
    <recommendedName>
        <fullName evidence="6">dolichyl-phosphooligosaccharide-protein glycotransferase</fullName>
        <ecNumber evidence="6">2.4.99.21</ecNumber>
    </recommendedName>
    <alternativeName>
        <fullName evidence="15">Oligosaccharyl transferase</fullName>
    </alternativeName>
</protein>
<dbReference type="Gene3D" id="3.40.50.12610">
    <property type="match status" value="1"/>
</dbReference>
<dbReference type="PDBsum" id="3WOV"/>
<dbReference type="EMBL" id="HE613800">
    <property type="protein sequence ID" value="CCE69600.1"/>
    <property type="molecule type" value="Genomic_DNA"/>
</dbReference>
<evidence type="ECO:0000259" key="19">
    <source>
        <dbReference type="Pfam" id="PF18235"/>
    </source>
</evidence>
<sequence>MVKTKVKEEKEEKSEKSEGKSLYPLLKRILIPLAVIGFGIYAYYLRHLTAGKYFPDPDTFYHFEIYKLVLKEGLPKYYPMAEAPFGSLIGEPLGLYILPAIFYKVVSVFGYNEFQAFLMWPPFVGFLGVIAVYLLGRKVLNEWAGLWAAVILSVSTANFSRTFSGNARGDGPFMTLFLFSLVAMLYYLKENDIKKKSLWGAVFVLLASISLGAWNGSPFGLMVLIGFASFQTIALFIFGKIKELKKFVKEFYPAYLAILAIGYGLTIPGIAKIGGFIKFAFEVFLGLVLLVTIMLYGGKFLNYSDKKHRFAVVAVIVLLGFAGAYAYVGPKLFRLMGGAYQSTQVYQTVQELAKTTLSDIKLYYGVEGNNGLVFFLSIPGFLIILGLYLNALLKKSESSNEYMLSLVFYIMSLYLLSLAVRFLFLASYAIALFSGIFAGFTMEVIEKMKENVGIKAALGIAIAVMILMVPITHGPVIARNAKALKVSEIETTGWEQVLKWLNENTSKYATATSWWDYGYWIESSLLGHRRASADGGHARDRDHILALFLARDGNVSEVDFESWELNYFIIYLNDWAKFNAISYLGGAITRREYNGDETGRGQVTTILPLQGSGGIYVNPYAGISVRVVQSNTTSKVTVNVRGRAECSPIYTLLIPGNKKIPGNGRCSDGSPFPYVLYLAPNFGLITYYKVATSNFIKLAFNIPISKYSGFTEKLYSNFVPVYGYGNVIVYEFRPFAIYRIEELINGTWKAVNSLTPGKHELKLYISAFGRDIRNATLYVYAIGNKTEKIKIGEIEYMNHLNEKPIIVNVTLPKAEKYRLVLVQKGPVGVLTGPPKLNGEIANPIRIAREGEKGTLSLKVGVDKDYTADLYLRATFIYLVRKEGKSNDDYNAAFEPHMDTFFITKLKGGIKLHKGDNVVTAELNMPNGVISSYKEKLEKEYGDKLIIRGIRVEPVFIAEKEYVMAEVRASAPHHGSE</sequence>
<feature type="transmembrane region" description="Helical" evidence="17">
    <location>
        <begin position="452"/>
        <end position="471"/>
    </location>
</feature>
<evidence type="ECO:0000256" key="10">
    <source>
        <dbReference type="ARBA" id="ARBA00022723"/>
    </source>
</evidence>
<dbReference type="UniPathway" id="UPA00378"/>
<dbReference type="GO" id="GO:0005886">
    <property type="term" value="C:plasma membrane"/>
    <property type="evidence" value="ECO:0007669"/>
    <property type="project" value="UniProtKB-SubCell"/>
</dbReference>
<accession>Q9V250</accession>
<dbReference type="PATRIC" id="fig|272844.11.peg.240"/>
<organism evidence="22 24">
    <name type="scientific">Pyrococcus abyssi (strain GE5 / Orsay)</name>
    <dbReference type="NCBI Taxonomy" id="272844"/>
    <lineage>
        <taxon>Archaea</taxon>
        <taxon>Methanobacteriati</taxon>
        <taxon>Methanobacteriota</taxon>
        <taxon>Thermococci</taxon>
        <taxon>Thermococcales</taxon>
        <taxon>Thermococcaceae</taxon>
        <taxon>Pyrococcus</taxon>
    </lineage>
</organism>
<comment type="pathway">
    <text evidence="4">Protein modification; protein glycosylation.</text>
</comment>
<feature type="domain" description="Oligosaccharyl transferase peripheral 1" evidence="21">
    <location>
        <begin position="734"/>
        <end position="824"/>
    </location>
</feature>
<dbReference type="GO" id="GO:0004576">
    <property type="term" value="F:oligosaccharyl transferase activity"/>
    <property type="evidence" value="ECO:0007669"/>
    <property type="project" value="InterPro"/>
</dbReference>
<dbReference type="InterPro" id="IPR041152">
    <property type="entry name" value="OST_P2"/>
</dbReference>
<evidence type="ECO:0000256" key="7">
    <source>
        <dbReference type="ARBA" id="ARBA00022676"/>
    </source>
</evidence>
<name>Q9V250_PYRAB</name>
<feature type="transmembrane region" description="Helical" evidence="17">
    <location>
        <begin position="171"/>
        <end position="188"/>
    </location>
</feature>
<dbReference type="InterPro" id="IPR048307">
    <property type="entry name" value="STT3_N"/>
</dbReference>
<keyword evidence="13 17" id="KW-0472">Membrane</keyword>
<dbReference type="GO" id="GO:0046872">
    <property type="term" value="F:metal ion binding"/>
    <property type="evidence" value="ECO:0007669"/>
    <property type="project" value="UniProtKB-KW"/>
</dbReference>
<comment type="cofactor">
    <cofactor evidence="2">
        <name>Mg(2+)</name>
        <dbReference type="ChEBI" id="CHEBI:18420"/>
    </cofactor>
</comment>
<evidence type="ECO:0000259" key="18">
    <source>
        <dbReference type="Pfam" id="PF02516"/>
    </source>
</evidence>
<keyword evidence="14" id="KW-0464">Manganese</keyword>
<evidence type="ECO:0000256" key="17">
    <source>
        <dbReference type="SAM" id="Phobius"/>
    </source>
</evidence>
<evidence type="ECO:0000256" key="14">
    <source>
        <dbReference type="ARBA" id="ARBA00023211"/>
    </source>
</evidence>
<proteinExistence type="evidence at protein level"/>
<dbReference type="InterPro" id="IPR003674">
    <property type="entry name" value="Oligo_trans_STT3"/>
</dbReference>
<evidence type="ECO:0000256" key="1">
    <source>
        <dbReference type="ARBA" id="ARBA00001936"/>
    </source>
</evidence>
<evidence type="ECO:0000256" key="6">
    <source>
        <dbReference type="ARBA" id="ARBA00012602"/>
    </source>
</evidence>
<feature type="transmembrane region" description="Helical" evidence="17">
    <location>
        <begin position="251"/>
        <end position="270"/>
    </location>
</feature>
<dbReference type="Gene3D" id="2.60.40.3030">
    <property type="match status" value="1"/>
</dbReference>
<dbReference type="CAZy" id="GT66">
    <property type="family name" value="Glycosyltransferase Family 66"/>
</dbReference>
<reference evidence="22" key="3">
    <citation type="journal article" date="2001" name="Genome Res.">
        <title>Genome evolution at the genus level: comparison of three complete genomes of hyperthermophilic archaea.</title>
        <authorList>
            <person name="Lecompte O."/>
            <person name="Ripp R."/>
            <person name="Puzos-Barbe V."/>
            <person name="Duprat S."/>
            <person name="Heilig R."/>
            <person name="Dietrich J."/>
            <person name="Thierry J.C."/>
            <person name="Poch O."/>
        </authorList>
    </citation>
    <scope>NUCLEOTIDE SEQUENCE</scope>
    <source>
        <strain evidence="22">Orsay</strain>
    </source>
</reference>
<evidence type="ECO:0000256" key="8">
    <source>
        <dbReference type="ARBA" id="ARBA00022679"/>
    </source>
</evidence>
<comment type="cofactor">
    <cofactor evidence="1">
        <name>Mn(2+)</name>
        <dbReference type="ChEBI" id="CHEBI:29035"/>
    </cofactor>
</comment>
<evidence type="ECO:0000256" key="9">
    <source>
        <dbReference type="ARBA" id="ARBA00022692"/>
    </source>
</evidence>
<evidence type="ECO:0000256" key="11">
    <source>
        <dbReference type="ARBA" id="ARBA00022842"/>
    </source>
</evidence>
<comment type="subcellular location">
    <subcellularLocation>
        <location evidence="3">Cell membrane</location>
        <topology evidence="3">Multi-pass membrane protein</topology>
    </subcellularLocation>
</comment>
<dbReference type="Pfam" id="PF21618">
    <property type="entry name" value="OST_P1"/>
    <property type="match status" value="1"/>
</dbReference>
<dbReference type="Pfam" id="PF18235">
    <property type="entry name" value="OST_P2"/>
    <property type="match status" value="1"/>
</dbReference>
<evidence type="ECO:0000313" key="23">
    <source>
        <dbReference type="EMBL" id="CCE69600.1"/>
    </source>
</evidence>
<evidence type="ECO:0000259" key="20">
    <source>
        <dbReference type="Pfam" id="PF18246"/>
    </source>
</evidence>
<reference evidence="22" key="1">
    <citation type="submission" date="1999-07" db="EMBL/GenBank/DDBJ databases">
        <authorList>
            <person name="Genoscope"/>
        </authorList>
    </citation>
    <scope>NUCLEOTIDE SEQUENCE</scope>
    <source>
        <strain evidence="22">Orsay</strain>
    </source>
</reference>
<comment type="catalytic activity">
    <reaction evidence="16">
        <text>an archaeal dolichyl phosphooligosaccharide + [protein]-L-asparagine = an archaeal dolichyl phosphate + a glycoprotein with the oligosaccharide chain attached by N-beta-D-glycosyl linkage to a protein L-asparagine.</text>
        <dbReference type="EC" id="2.4.99.21"/>
    </reaction>
</comment>
<keyword evidence="12 17" id="KW-1133">Transmembrane helix</keyword>
<evidence type="ECO:0000256" key="4">
    <source>
        <dbReference type="ARBA" id="ARBA00004922"/>
    </source>
</evidence>
<dbReference type="InterPro" id="IPR041530">
    <property type="entry name" value="OST_IS"/>
</dbReference>
<dbReference type="KEGG" id="pab:PAB2202"/>
<dbReference type="BRENDA" id="2.4.99.18">
    <property type="organism ID" value="5242"/>
</dbReference>
<dbReference type="PDB" id="3WOV">
    <property type="method" value="X-ray"/>
    <property type="resolution" value="3.11 A"/>
    <property type="chains" value="A=476-976"/>
</dbReference>
<feature type="transmembrane region" description="Helical" evidence="17">
    <location>
        <begin position="143"/>
        <end position="159"/>
    </location>
</feature>
<feature type="domain" description="Oligosaccharyl transferase STT3 N-terminal" evidence="18">
    <location>
        <begin position="52"/>
        <end position="468"/>
    </location>
</feature>
<dbReference type="EC" id="2.4.99.21" evidence="6"/>
<keyword evidence="10 26" id="KW-0479">Metal-binding</keyword>
<evidence type="ECO:0000313" key="22">
    <source>
        <dbReference type="EMBL" id="CAB49148.1"/>
    </source>
</evidence>
<evidence type="ECO:0007829" key="26">
    <source>
        <dbReference type="PDB" id="3WOV"/>
    </source>
</evidence>
<feature type="transmembrane region" description="Helical" evidence="17">
    <location>
        <begin position="25"/>
        <end position="44"/>
    </location>
</feature>
<evidence type="ECO:0000313" key="25">
    <source>
        <dbReference type="Proteomes" id="UP000009139"/>
    </source>
</evidence>
<reference evidence="26" key="6">
    <citation type="submission" date="2014-01" db="PDB data bank">
        <title>Crystal structure of the C-terminal globular domain of oligosaccharyltransferase (PaAglB-L, Q9V250_PYRAB, PAB2202) from Pyrococcus abyssi.</title>
        <authorList>
            <person name="Matsuoka R."/>
            <person name="Nyirenda J."/>
            <person name="Maita N."/>
            <person name="Kohda D."/>
        </authorList>
    </citation>
    <scope>X-RAY CRYSTALLOGRAPHY (3.11 ANGSTROMS) OF 476-976 IN COMPLEX WITH CA(2+)</scope>
</reference>
<feature type="transmembrane region" description="Helical" evidence="17">
    <location>
        <begin position="220"/>
        <end position="239"/>
    </location>
</feature>
<feature type="binding site" evidence="26">
    <location>
        <position position="767"/>
    </location>
    <ligand>
        <name>Ca(2+)</name>
        <dbReference type="ChEBI" id="CHEBI:29108"/>
    </ligand>
</feature>
<dbReference type="eggNOG" id="arCOG02044">
    <property type="taxonomic scope" value="Archaea"/>
</dbReference>
<evidence type="ECO:0000259" key="21">
    <source>
        <dbReference type="Pfam" id="PF21618"/>
    </source>
</evidence>
<keyword evidence="24" id="KW-1185">Reference proteome</keyword>
<reference evidence="23 25" key="5">
    <citation type="journal article" date="2012" name="Curr. Microbiol.">
        <title>Re-annotation of two hyperthermophilic archaea Pyrococcus abyssi GE5 and Pyrococcus furiosus DSM 3638.</title>
        <authorList>
            <person name="Gao J."/>
            <person name="Wang J."/>
        </authorList>
    </citation>
    <scope>GENOME REANNOTATION</scope>
    <source>
        <strain evidence="23">GE5</strain>
        <strain evidence="25">GE5 / Orsay</strain>
    </source>
</reference>